<evidence type="ECO:0000256" key="1">
    <source>
        <dbReference type="ARBA" id="ARBA00010835"/>
    </source>
</evidence>
<organism evidence="4 5">
    <name type="scientific">Alloalcanivorax balearicus MACL04</name>
    <dbReference type="NCBI Taxonomy" id="1177182"/>
    <lineage>
        <taxon>Bacteria</taxon>
        <taxon>Pseudomonadati</taxon>
        <taxon>Pseudomonadota</taxon>
        <taxon>Gammaproteobacteria</taxon>
        <taxon>Oceanospirillales</taxon>
        <taxon>Alcanivoracaceae</taxon>
        <taxon>Alloalcanivorax</taxon>
    </lineage>
</organism>
<comment type="similarity">
    <text evidence="1">Belongs to the prokaryotic/mitochondrial release factor family.</text>
</comment>
<evidence type="ECO:0000259" key="3">
    <source>
        <dbReference type="PROSITE" id="PS00745"/>
    </source>
</evidence>
<evidence type="ECO:0000313" key="5">
    <source>
        <dbReference type="Proteomes" id="UP001064106"/>
    </source>
</evidence>
<gene>
    <name evidence="4" type="ORF">MA04_02708</name>
</gene>
<dbReference type="InterPro" id="IPR045853">
    <property type="entry name" value="Pep_chain_release_fac_I_sf"/>
</dbReference>
<dbReference type="InterPro" id="IPR000352">
    <property type="entry name" value="Pep_chain_release_fac_I"/>
</dbReference>
<dbReference type="PROSITE" id="PS00745">
    <property type="entry name" value="RF_PROK_I"/>
    <property type="match status" value="1"/>
</dbReference>
<proteinExistence type="inferred from homology"/>
<dbReference type="Gene3D" id="3.30.160.20">
    <property type="match status" value="1"/>
</dbReference>
<dbReference type="EMBL" id="ARXS01000015">
    <property type="protein sequence ID" value="MCU5783408.1"/>
    <property type="molecule type" value="Genomic_DNA"/>
</dbReference>
<protein>
    <recommendedName>
        <fullName evidence="3">Prokaryotic-type class I peptide chain release factors domain-containing protein</fullName>
    </recommendedName>
</protein>
<comment type="caution">
    <text evidence="4">The sequence shown here is derived from an EMBL/GenBank/DDBJ whole genome shotgun (WGS) entry which is preliminary data.</text>
</comment>
<reference evidence="4" key="1">
    <citation type="submission" date="2012-09" db="EMBL/GenBank/DDBJ databases">
        <title>Genome Sequence of alkane-degrading Bacterium Alcanivorax balearicus MACL04.</title>
        <authorList>
            <person name="Lai Q."/>
            <person name="Shao Z."/>
        </authorList>
    </citation>
    <scope>NUCLEOTIDE SEQUENCE</scope>
    <source>
        <strain evidence="4">MACL04</strain>
    </source>
</reference>
<dbReference type="Pfam" id="PF00472">
    <property type="entry name" value="RF-1"/>
    <property type="match status" value="1"/>
</dbReference>
<keyword evidence="5" id="KW-1185">Reference proteome</keyword>
<dbReference type="PANTHER" id="PTHR47814">
    <property type="entry name" value="PEPTIDYL-TRNA HYDROLASE ARFB"/>
    <property type="match status" value="1"/>
</dbReference>
<dbReference type="Proteomes" id="UP001064106">
    <property type="component" value="Unassembled WGS sequence"/>
</dbReference>
<sequence length="137" mass="15573">MLKISNNVTIPEAEIEWHAIRAQGAGGQNVNKVSSAIHLRFDVRASTLPEFYKERLLALGDQRITADGVIVIKAQRHRTQEKNLDDALQRLRALILDATVVHKKRRPTRPSKSARNKRMDKKTRHGQTKALRGKVRP</sequence>
<feature type="region of interest" description="Disordered" evidence="2">
    <location>
        <begin position="101"/>
        <end position="137"/>
    </location>
</feature>
<accession>A0ABT2R0T9</accession>
<dbReference type="SUPFAM" id="SSF75620">
    <property type="entry name" value="Release factor"/>
    <property type="match status" value="1"/>
</dbReference>
<dbReference type="PANTHER" id="PTHR47814:SF1">
    <property type="entry name" value="PEPTIDYL-TRNA HYDROLASE ARFB"/>
    <property type="match status" value="1"/>
</dbReference>
<dbReference type="NCBIfam" id="NF006718">
    <property type="entry name" value="PRK09256.1"/>
    <property type="match status" value="1"/>
</dbReference>
<feature type="domain" description="Prokaryotic-type class I peptide chain release factors" evidence="3">
    <location>
        <begin position="21"/>
        <end position="37"/>
    </location>
</feature>
<dbReference type="RefSeq" id="WP_163123001.1">
    <property type="nucleotide sequence ID" value="NZ_ARXS01000015.1"/>
</dbReference>
<name>A0ABT2R0T9_9GAMM</name>
<evidence type="ECO:0000256" key="2">
    <source>
        <dbReference type="SAM" id="MobiDB-lite"/>
    </source>
</evidence>
<evidence type="ECO:0000313" key="4">
    <source>
        <dbReference type="EMBL" id="MCU5783408.1"/>
    </source>
</evidence>